<dbReference type="InterPro" id="IPR001394">
    <property type="entry name" value="Peptidase_C19_UCH"/>
</dbReference>
<dbReference type="EC" id="3.4.19.12" evidence="3"/>
<feature type="compositionally biased region" description="Basic residues" evidence="8">
    <location>
        <begin position="51"/>
        <end position="60"/>
    </location>
</feature>
<comment type="catalytic activity">
    <reaction evidence="1">
        <text>Thiol-dependent hydrolysis of ester, thioester, amide, peptide and isopeptide bonds formed by the C-terminal Gly of ubiquitin (a 76-residue protein attached to proteins as an intracellular targeting signal).</text>
        <dbReference type="EC" id="3.4.19.12"/>
    </reaction>
</comment>
<dbReference type="PANTHER" id="PTHR24006:SF758">
    <property type="entry name" value="UBIQUITIN CARBOXYL-TERMINAL HYDROLASE 36"/>
    <property type="match status" value="1"/>
</dbReference>
<evidence type="ECO:0000256" key="6">
    <source>
        <dbReference type="ARBA" id="ARBA00022801"/>
    </source>
</evidence>
<gene>
    <name evidence="10" type="ORF">C24_LOCUS7585</name>
</gene>
<dbReference type="ExpressionAtlas" id="A0A5S9WXR1">
    <property type="expression patterns" value="baseline and differential"/>
</dbReference>
<feature type="region of interest" description="Disordered" evidence="8">
    <location>
        <begin position="1"/>
        <end position="71"/>
    </location>
</feature>
<feature type="compositionally biased region" description="Basic and acidic residues" evidence="8">
    <location>
        <begin position="61"/>
        <end position="71"/>
    </location>
</feature>
<accession>A0A5S9WXR1</accession>
<dbReference type="InterPro" id="IPR038765">
    <property type="entry name" value="Papain-like_cys_pep_sf"/>
</dbReference>
<name>A0A5S9WXR1_ARATH</name>
<organism evidence="10 11">
    <name type="scientific">Arabidopsis thaliana</name>
    <name type="common">Mouse-ear cress</name>
    <dbReference type="NCBI Taxonomy" id="3702"/>
    <lineage>
        <taxon>Eukaryota</taxon>
        <taxon>Viridiplantae</taxon>
        <taxon>Streptophyta</taxon>
        <taxon>Embryophyta</taxon>
        <taxon>Tracheophyta</taxon>
        <taxon>Spermatophyta</taxon>
        <taxon>Magnoliopsida</taxon>
        <taxon>eudicotyledons</taxon>
        <taxon>Gunneridae</taxon>
        <taxon>Pentapetalae</taxon>
        <taxon>rosids</taxon>
        <taxon>malvids</taxon>
        <taxon>Brassicales</taxon>
        <taxon>Brassicaceae</taxon>
        <taxon>Camelineae</taxon>
        <taxon>Arabidopsis</taxon>
    </lineage>
</organism>
<dbReference type="Pfam" id="PF00443">
    <property type="entry name" value="UCH"/>
    <property type="match status" value="1"/>
</dbReference>
<dbReference type="PROSITE" id="PS50235">
    <property type="entry name" value="USP_3"/>
    <property type="match status" value="1"/>
</dbReference>
<keyword evidence="5" id="KW-0833">Ubl conjugation pathway</keyword>
<keyword evidence="7" id="KW-0788">Thiol protease</keyword>
<dbReference type="SUPFAM" id="SSF54001">
    <property type="entry name" value="Cysteine proteinases"/>
    <property type="match status" value="1"/>
</dbReference>
<proteinExistence type="inferred from homology"/>
<dbReference type="GO" id="GO:0004843">
    <property type="term" value="F:cysteine-type deubiquitinase activity"/>
    <property type="evidence" value="ECO:0007669"/>
    <property type="project" value="UniProtKB-EC"/>
</dbReference>
<comment type="similarity">
    <text evidence="2">Belongs to the peptidase C19 family.</text>
</comment>
<dbReference type="EMBL" id="CACSHJ010000088">
    <property type="protein sequence ID" value="CAA0360210.1"/>
    <property type="molecule type" value="Genomic_DNA"/>
</dbReference>
<dbReference type="OrthoDB" id="292964at2759"/>
<dbReference type="InterPro" id="IPR050164">
    <property type="entry name" value="Peptidase_C19"/>
</dbReference>
<dbReference type="AlphaFoldDB" id="A0A5S9WXR1"/>
<keyword evidence="6" id="KW-0378">Hydrolase</keyword>
<evidence type="ECO:0000256" key="3">
    <source>
        <dbReference type="ARBA" id="ARBA00012759"/>
    </source>
</evidence>
<feature type="domain" description="USP" evidence="9">
    <location>
        <begin position="95"/>
        <end position="300"/>
    </location>
</feature>
<dbReference type="Proteomes" id="UP000434276">
    <property type="component" value="Unassembled WGS sequence"/>
</dbReference>
<dbReference type="GO" id="GO:0016579">
    <property type="term" value="P:protein deubiquitination"/>
    <property type="evidence" value="ECO:0007669"/>
    <property type="project" value="InterPro"/>
</dbReference>
<protein>
    <recommendedName>
        <fullName evidence="3">ubiquitinyl hydrolase 1</fullName>
        <ecNumber evidence="3">3.4.19.12</ecNumber>
    </recommendedName>
</protein>
<sequence>MSKGKEKVYDRENHRRDKEKVRDLKRSREEDTQKEISRDSENEKEKDKDRSRVKKRASKKRREDDDETHKAVEKYEHCENKGFNEGSVTGGEPPAGLKNIKNNCYLNDVLQCLRYTNLFVSGCSNQKCVKHADAGFCALSSVKKHIVTARILPHHINAAAQEDAHEFLLCLLTRIDEYLPSYEISKIFEGTLSNLYTCMDCGSMKQSTDTFRCISLDILKTDSLKAELASYTNSKDFEKYACKQCNKHVRANVKVSVAKVPSILMLPVKRFEAYTNKKINKKVDFASQLDVSKVSKEDVL</sequence>
<reference evidence="10 11" key="1">
    <citation type="submission" date="2019-12" db="EMBL/GenBank/DDBJ databases">
        <authorList>
            <person name="Jiao W.-B."/>
            <person name="Schneeberger K."/>
        </authorList>
    </citation>
    <scope>NUCLEOTIDE SEQUENCE [LARGE SCALE GENOMIC DNA]</scope>
    <source>
        <strain evidence="11">cv. C24</strain>
    </source>
</reference>
<evidence type="ECO:0000256" key="5">
    <source>
        <dbReference type="ARBA" id="ARBA00022786"/>
    </source>
</evidence>
<evidence type="ECO:0000259" key="9">
    <source>
        <dbReference type="PROSITE" id="PS50235"/>
    </source>
</evidence>
<dbReference type="InterPro" id="IPR028889">
    <property type="entry name" value="USP"/>
</dbReference>
<evidence type="ECO:0000256" key="1">
    <source>
        <dbReference type="ARBA" id="ARBA00000707"/>
    </source>
</evidence>
<evidence type="ECO:0000256" key="7">
    <source>
        <dbReference type="ARBA" id="ARBA00022807"/>
    </source>
</evidence>
<evidence type="ECO:0000256" key="4">
    <source>
        <dbReference type="ARBA" id="ARBA00022670"/>
    </source>
</evidence>
<evidence type="ECO:0000256" key="8">
    <source>
        <dbReference type="SAM" id="MobiDB-lite"/>
    </source>
</evidence>
<keyword evidence="4" id="KW-0645">Protease</keyword>
<feature type="compositionally biased region" description="Basic and acidic residues" evidence="8">
    <location>
        <begin position="1"/>
        <end position="50"/>
    </location>
</feature>
<evidence type="ECO:0000256" key="2">
    <source>
        <dbReference type="ARBA" id="ARBA00009085"/>
    </source>
</evidence>
<evidence type="ECO:0000313" key="11">
    <source>
        <dbReference type="Proteomes" id="UP000434276"/>
    </source>
</evidence>
<dbReference type="PANTHER" id="PTHR24006">
    <property type="entry name" value="UBIQUITIN CARBOXYL-TERMINAL HYDROLASE"/>
    <property type="match status" value="1"/>
</dbReference>
<dbReference type="Gene3D" id="3.90.70.10">
    <property type="entry name" value="Cysteine proteinases"/>
    <property type="match status" value="1"/>
</dbReference>
<evidence type="ECO:0000313" key="10">
    <source>
        <dbReference type="EMBL" id="CAA0360210.1"/>
    </source>
</evidence>
<dbReference type="GO" id="GO:0006508">
    <property type="term" value="P:proteolysis"/>
    <property type="evidence" value="ECO:0007669"/>
    <property type="project" value="UniProtKB-KW"/>
</dbReference>